<feature type="transmembrane region" description="Helical" evidence="2">
    <location>
        <begin position="26"/>
        <end position="46"/>
    </location>
</feature>
<feature type="region of interest" description="Disordered" evidence="1">
    <location>
        <begin position="160"/>
        <end position="212"/>
    </location>
</feature>
<keyword evidence="4" id="KW-1185">Reference proteome</keyword>
<keyword evidence="2" id="KW-1133">Transmembrane helix</keyword>
<gene>
    <name evidence="3" type="ORF">L5515_002617</name>
</gene>
<proteinExistence type="predicted"/>
<accession>A0AAE9E970</accession>
<dbReference type="Proteomes" id="UP000829354">
    <property type="component" value="Chromosome I"/>
</dbReference>
<protein>
    <submittedName>
        <fullName evidence="3">Uncharacterized protein</fullName>
    </submittedName>
</protein>
<name>A0AAE9E970_CAEBR</name>
<dbReference type="EMBL" id="CP092620">
    <property type="protein sequence ID" value="UMM15028.1"/>
    <property type="molecule type" value="Genomic_DNA"/>
</dbReference>
<dbReference type="AlphaFoldDB" id="A0AAE9E970"/>
<organism evidence="3 4">
    <name type="scientific">Caenorhabditis briggsae</name>
    <dbReference type="NCBI Taxonomy" id="6238"/>
    <lineage>
        <taxon>Eukaryota</taxon>
        <taxon>Metazoa</taxon>
        <taxon>Ecdysozoa</taxon>
        <taxon>Nematoda</taxon>
        <taxon>Chromadorea</taxon>
        <taxon>Rhabditida</taxon>
        <taxon>Rhabditina</taxon>
        <taxon>Rhabditomorpha</taxon>
        <taxon>Rhabditoidea</taxon>
        <taxon>Rhabditidae</taxon>
        <taxon>Peloderinae</taxon>
        <taxon>Caenorhabditis</taxon>
    </lineage>
</organism>
<keyword evidence="2" id="KW-0812">Transmembrane</keyword>
<feature type="compositionally biased region" description="Polar residues" evidence="1">
    <location>
        <begin position="160"/>
        <end position="203"/>
    </location>
</feature>
<reference evidence="3 4" key="1">
    <citation type="submission" date="2022-04" db="EMBL/GenBank/DDBJ databases">
        <title>Chromosome-level reference genomes for two strains of Caenorhabditis briggsae: an improved platform for comparative genomics.</title>
        <authorList>
            <person name="Stevens L."/>
            <person name="Andersen E."/>
        </authorList>
    </citation>
    <scope>NUCLEOTIDE SEQUENCE [LARGE SCALE GENOMIC DNA]</scope>
    <source>
        <strain evidence="3">VX34</strain>
        <tissue evidence="3">Whole-organism</tissue>
    </source>
</reference>
<evidence type="ECO:0000256" key="2">
    <source>
        <dbReference type="SAM" id="Phobius"/>
    </source>
</evidence>
<evidence type="ECO:0000313" key="4">
    <source>
        <dbReference type="Proteomes" id="UP000829354"/>
    </source>
</evidence>
<evidence type="ECO:0000313" key="3">
    <source>
        <dbReference type="EMBL" id="UMM15028.1"/>
    </source>
</evidence>
<evidence type="ECO:0000256" key="1">
    <source>
        <dbReference type="SAM" id="MobiDB-lite"/>
    </source>
</evidence>
<keyword evidence="2" id="KW-0472">Membrane</keyword>
<sequence>MSSITQGKGGGARAVTEQKIFETTSIAFSSVMIFLSLLILLLNYHLSRRVLARKKHSTVRKLRKMLIKGRAAVKTGMLTPIETVILALETGMTLEEVRMEYVNSCASKNDILESIFGSVPANQFFARFVSSSRFMETGLANEKVFLDLWKSESYRELVRTTQRPECPTQTFQPSRQQDSLISQSTQNKPPTDTKTDNTSQAPPTCQEKPKTVRKSIIDKTAAAILHEGKPLLCSGNNDDAV</sequence>